<sequence>MSLARGLCFALLLTLLILLLSLTLAVTKLSPSVGLHVSWRATRMVKNFAQTRAKGGFDAIGQSRDTGFGYYVGRRDDQQSYFLAL</sequence>
<keyword evidence="3" id="KW-1185">Reference proteome</keyword>
<dbReference type="Proteomes" id="UP000092154">
    <property type="component" value="Unassembled WGS sequence"/>
</dbReference>
<dbReference type="EMBL" id="KV448765">
    <property type="protein sequence ID" value="OAX33460.1"/>
    <property type="molecule type" value="Genomic_DNA"/>
</dbReference>
<dbReference type="InParanoid" id="A0A1B7MLI9"/>
<accession>A0A1B7MLI9</accession>
<evidence type="ECO:0000313" key="3">
    <source>
        <dbReference type="Proteomes" id="UP000092154"/>
    </source>
</evidence>
<organism evidence="2 3">
    <name type="scientific">Rhizopogon vinicolor AM-OR11-026</name>
    <dbReference type="NCBI Taxonomy" id="1314800"/>
    <lineage>
        <taxon>Eukaryota</taxon>
        <taxon>Fungi</taxon>
        <taxon>Dikarya</taxon>
        <taxon>Basidiomycota</taxon>
        <taxon>Agaricomycotina</taxon>
        <taxon>Agaricomycetes</taxon>
        <taxon>Agaricomycetidae</taxon>
        <taxon>Boletales</taxon>
        <taxon>Suillineae</taxon>
        <taxon>Rhizopogonaceae</taxon>
        <taxon>Rhizopogon</taxon>
    </lineage>
</organism>
<evidence type="ECO:0000313" key="2">
    <source>
        <dbReference type="EMBL" id="OAX33460.1"/>
    </source>
</evidence>
<keyword evidence="1" id="KW-0732">Signal</keyword>
<gene>
    <name evidence="2" type="ORF">K503DRAFT_522753</name>
</gene>
<feature type="chain" id="PRO_5008597399" evidence="1">
    <location>
        <begin position="26"/>
        <end position="85"/>
    </location>
</feature>
<proteinExistence type="predicted"/>
<reference evidence="2 3" key="1">
    <citation type="submission" date="2016-06" db="EMBL/GenBank/DDBJ databases">
        <title>Comparative genomics of the ectomycorrhizal sister species Rhizopogon vinicolor and Rhizopogon vesiculosus (Basidiomycota: Boletales) reveals a divergence of the mating type B locus.</title>
        <authorList>
            <consortium name="DOE Joint Genome Institute"/>
            <person name="Mujic A.B."/>
            <person name="Kuo A."/>
            <person name="Tritt A."/>
            <person name="Lipzen A."/>
            <person name="Chen C."/>
            <person name="Johnson J."/>
            <person name="Sharma A."/>
            <person name="Barry K."/>
            <person name="Grigoriev I.V."/>
            <person name="Spatafora J.W."/>
        </authorList>
    </citation>
    <scope>NUCLEOTIDE SEQUENCE [LARGE SCALE GENOMIC DNA]</scope>
    <source>
        <strain evidence="2 3">AM-OR11-026</strain>
    </source>
</reference>
<feature type="signal peptide" evidence="1">
    <location>
        <begin position="1"/>
        <end position="25"/>
    </location>
</feature>
<dbReference type="AlphaFoldDB" id="A0A1B7MLI9"/>
<name>A0A1B7MLI9_9AGAM</name>
<protein>
    <submittedName>
        <fullName evidence="2">Uncharacterized protein</fullName>
    </submittedName>
</protein>
<evidence type="ECO:0000256" key="1">
    <source>
        <dbReference type="SAM" id="SignalP"/>
    </source>
</evidence>